<sequence length="161" mass="18392">MGLIPETFNHPYLLNNTWLSVDIAEERGATRMYPGSHNKHVALSAFNQVLPPPRQRAHVSSWTVVPGSLPASTHSIRRDKLLSPLPVVCLHFTKKCPTSCISKPRRTYPINIYDFWACAYLRERASGYKCTLSLNTLEPVLRGRKHRMIMDREFHSHNSSP</sequence>
<dbReference type="GeneID" id="69018796"/>
<reference evidence="1" key="1">
    <citation type="journal article" date="2020" name="Phytopathology">
        <title>Genome sequence and comparative analysis of Colletotrichum gloeosporioides isolated from Liriodendron leaves.</title>
        <authorList>
            <person name="Fu F.F."/>
            <person name="Hao Z."/>
            <person name="Wang P."/>
            <person name="Lu Y."/>
            <person name="Xue L.J."/>
            <person name="Wei G."/>
            <person name="Tian Y."/>
            <person name="Baishi H."/>
            <person name="Xu H."/>
            <person name="Shi J."/>
            <person name="Cheng T."/>
            <person name="Wang G."/>
            <person name="Yi Y."/>
            <person name="Chen J."/>
        </authorList>
    </citation>
    <scope>NUCLEOTIDE SEQUENCE</scope>
    <source>
        <strain evidence="1">Lc1</strain>
    </source>
</reference>
<gene>
    <name evidence="1" type="ORF">GCG54_00011670</name>
</gene>
<organism evidence="1 2">
    <name type="scientific">Colletotrichum gloeosporioides</name>
    <name type="common">Anthracnose fungus</name>
    <name type="synonym">Glomerella cingulata</name>
    <dbReference type="NCBI Taxonomy" id="474922"/>
    <lineage>
        <taxon>Eukaryota</taxon>
        <taxon>Fungi</taxon>
        <taxon>Dikarya</taxon>
        <taxon>Ascomycota</taxon>
        <taxon>Pezizomycotina</taxon>
        <taxon>Sordariomycetes</taxon>
        <taxon>Hypocreomycetidae</taxon>
        <taxon>Glomerellales</taxon>
        <taxon>Glomerellaceae</taxon>
        <taxon>Colletotrichum</taxon>
        <taxon>Colletotrichum gloeosporioides species complex</taxon>
    </lineage>
</organism>
<name>A0A8H4CH99_COLGL</name>
<comment type="caution">
    <text evidence="1">The sequence shown here is derived from an EMBL/GenBank/DDBJ whole genome shotgun (WGS) entry which is preliminary data.</text>
</comment>
<reference evidence="1" key="2">
    <citation type="submission" date="2020-03" db="EMBL/GenBank/DDBJ databases">
        <authorList>
            <person name="Fu F.-F."/>
            <person name="Chen J."/>
        </authorList>
    </citation>
    <scope>NUCLEOTIDE SEQUENCE</scope>
    <source>
        <strain evidence="1">Lc1</strain>
    </source>
</reference>
<keyword evidence="2" id="KW-1185">Reference proteome</keyword>
<evidence type="ECO:0000313" key="2">
    <source>
        <dbReference type="Proteomes" id="UP000613401"/>
    </source>
</evidence>
<dbReference type="RefSeq" id="XP_045262990.1">
    <property type="nucleotide sequence ID" value="XM_045411569.1"/>
</dbReference>
<proteinExistence type="predicted"/>
<protein>
    <submittedName>
        <fullName evidence="1">Uncharacterized protein</fullName>
    </submittedName>
</protein>
<dbReference type="EMBL" id="WVTB01000053">
    <property type="protein sequence ID" value="KAF3803831.1"/>
    <property type="molecule type" value="Genomic_DNA"/>
</dbReference>
<evidence type="ECO:0000313" key="1">
    <source>
        <dbReference type="EMBL" id="KAF3803831.1"/>
    </source>
</evidence>
<dbReference type="AlphaFoldDB" id="A0A8H4CH99"/>
<accession>A0A8H4CH99</accession>
<dbReference type="Proteomes" id="UP000613401">
    <property type="component" value="Unassembled WGS sequence"/>
</dbReference>